<evidence type="ECO:0000313" key="9">
    <source>
        <dbReference type="EMBL" id="MDR6805952.1"/>
    </source>
</evidence>
<feature type="domain" description="ABC3 transporter permease C-terminal" evidence="7">
    <location>
        <begin position="291"/>
        <end position="406"/>
    </location>
</feature>
<organism evidence="9 10">
    <name type="scientific">Dyadobacter fermentans</name>
    <dbReference type="NCBI Taxonomy" id="94254"/>
    <lineage>
        <taxon>Bacteria</taxon>
        <taxon>Pseudomonadati</taxon>
        <taxon>Bacteroidota</taxon>
        <taxon>Cytophagia</taxon>
        <taxon>Cytophagales</taxon>
        <taxon>Spirosomataceae</taxon>
        <taxon>Dyadobacter</taxon>
    </lineage>
</organism>
<evidence type="ECO:0000256" key="3">
    <source>
        <dbReference type="ARBA" id="ARBA00022692"/>
    </source>
</evidence>
<dbReference type="InterPro" id="IPR025857">
    <property type="entry name" value="MacB_PCD"/>
</dbReference>
<comment type="caution">
    <text evidence="9">The sequence shown here is derived from an EMBL/GenBank/DDBJ whole genome shotgun (WGS) entry which is preliminary data.</text>
</comment>
<protein>
    <submittedName>
        <fullName evidence="9">ABC transport system permease protein</fullName>
    </submittedName>
</protein>
<dbReference type="Proteomes" id="UP001264980">
    <property type="component" value="Unassembled WGS sequence"/>
</dbReference>
<gene>
    <name evidence="9" type="ORF">J2W84_003000</name>
</gene>
<accession>A0ABU1QY71</accession>
<feature type="transmembrane region" description="Helical" evidence="6">
    <location>
        <begin position="336"/>
        <end position="361"/>
    </location>
</feature>
<evidence type="ECO:0000259" key="8">
    <source>
        <dbReference type="Pfam" id="PF12704"/>
    </source>
</evidence>
<evidence type="ECO:0000256" key="2">
    <source>
        <dbReference type="ARBA" id="ARBA00022475"/>
    </source>
</evidence>
<comment type="subcellular location">
    <subcellularLocation>
        <location evidence="1">Cell membrane</location>
        <topology evidence="1">Multi-pass membrane protein</topology>
    </subcellularLocation>
</comment>
<feature type="domain" description="ABC3 transporter permease C-terminal" evidence="7">
    <location>
        <begin position="683"/>
        <end position="792"/>
    </location>
</feature>
<feature type="domain" description="MacB-like periplasmic core" evidence="8">
    <location>
        <begin position="22"/>
        <end position="240"/>
    </location>
</feature>
<dbReference type="Pfam" id="PF12704">
    <property type="entry name" value="MacB_PCD"/>
    <property type="match status" value="2"/>
</dbReference>
<evidence type="ECO:0000313" key="10">
    <source>
        <dbReference type="Proteomes" id="UP001264980"/>
    </source>
</evidence>
<dbReference type="InterPro" id="IPR050250">
    <property type="entry name" value="Macrolide_Exporter_MacB"/>
</dbReference>
<keyword evidence="2" id="KW-1003">Cell membrane</keyword>
<feature type="transmembrane region" description="Helical" evidence="6">
    <location>
        <begin position="716"/>
        <end position="744"/>
    </location>
</feature>
<evidence type="ECO:0000256" key="4">
    <source>
        <dbReference type="ARBA" id="ARBA00022989"/>
    </source>
</evidence>
<name>A0ABU1QY71_9BACT</name>
<dbReference type="EMBL" id="JAVDTI010000003">
    <property type="protein sequence ID" value="MDR6805952.1"/>
    <property type="molecule type" value="Genomic_DNA"/>
</dbReference>
<keyword evidence="10" id="KW-1185">Reference proteome</keyword>
<feature type="domain" description="MacB-like periplasmic core" evidence="8">
    <location>
        <begin position="435"/>
        <end position="640"/>
    </location>
</feature>
<reference evidence="9 10" key="1">
    <citation type="submission" date="2023-07" db="EMBL/GenBank/DDBJ databases">
        <title>Sorghum-associated microbial communities from plants grown in Nebraska, USA.</title>
        <authorList>
            <person name="Schachtman D."/>
        </authorList>
    </citation>
    <scope>NUCLEOTIDE SEQUENCE [LARGE SCALE GENOMIC DNA]</scope>
    <source>
        <strain evidence="9 10">BE57</strain>
    </source>
</reference>
<evidence type="ECO:0000259" key="7">
    <source>
        <dbReference type="Pfam" id="PF02687"/>
    </source>
</evidence>
<feature type="transmembrane region" description="Helical" evidence="6">
    <location>
        <begin position="21"/>
        <end position="42"/>
    </location>
</feature>
<feature type="transmembrane region" description="Helical" evidence="6">
    <location>
        <begin position="426"/>
        <end position="446"/>
    </location>
</feature>
<proteinExistence type="predicted"/>
<keyword evidence="4 6" id="KW-1133">Transmembrane helix</keyword>
<evidence type="ECO:0000256" key="5">
    <source>
        <dbReference type="ARBA" id="ARBA00023136"/>
    </source>
</evidence>
<feature type="transmembrane region" description="Helical" evidence="6">
    <location>
        <begin position="284"/>
        <end position="307"/>
    </location>
</feature>
<dbReference type="PROSITE" id="PS51257">
    <property type="entry name" value="PROKAR_LIPOPROTEIN"/>
    <property type="match status" value="1"/>
</dbReference>
<feature type="transmembrane region" description="Helical" evidence="6">
    <location>
        <begin position="381"/>
        <end position="405"/>
    </location>
</feature>
<keyword evidence="3 6" id="KW-0812">Transmembrane</keyword>
<keyword evidence="5 6" id="KW-0472">Membrane</keyword>
<evidence type="ECO:0000256" key="1">
    <source>
        <dbReference type="ARBA" id="ARBA00004651"/>
    </source>
</evidence>
<dbReference type="RefSeq" id="WP_309984323.1">
    <property type="nucleotide sequence ID" value="NZ_JAVDTI010000003.1"/>
</dbReference>
<dbReference type="Pfam" id="PF02687">
    <property type="entry name" value="FtsX"/>
    <property type="match status" value="2"/>
</dbReference>
<dbReference type="PANTHER" id="PTHR30572:SF18">
    <property type="entry name" value="ABC-TYPE MACROLIDE FAMILY EXPORT SYSTEM PERMEASE COMPONENT 2"/>
    <property type="match status" value="1"/>
</dbReference>
<dbReference type="PANTHER" id="PTHR30572">
    <property type="entry name" value="MEMBRANE COMPONENT OF TRANSPORTER-RELATED"/>
    <property type="match status" value="1"/>
</dbReference>
<dbReference type="InterPro" id="IPR003838">
    <property type="entry name" value="ABC3_permease_C"/>
</dbReference>
<sequence>MLHNYFKIAFRSLWKYKANSTASIAGLSIGIGCFLLLATYVLREVRYDRFQQYAQRMVRVNLFYQSGNGEPTYTAVTPTGIAPLFAREFAEIERGVRLYPLSSGGSVAVQYKDQLFNERSVLFADSSFFQVFTFPFVEGDPKTALSQPNAVVIDETTARKYFGQESAIGKTVKMDERYTMLVTGVVKDVPSYSHIKFNWLGSYRTLPRSRTEVFDSADDYTYLLLKENASRQTLQAKIDALVNKNFNNPQDPSSKVRLMLEPFSEIHLYSTASNAMEASGNYKYIYILGGIAALILLIACINFVNLVTARASIRAREAGVRKVIGAVRRQLFIQHLLESGLITVAATVIGLLAAILCLPGLSNLTGSALNLAVWPDFTFPLLIGMLIVVVTLLSGAYPAIVLSGFEPVRVLKGHALTLSDRGRLRNGLVVFQFSVSMLFIIATLIANQQLDFIQNKNLGLNPDQVIVLDMAAGISPAKLDAIKSELLSHAGVQSVSASYDSPLNVQGGYSITAEDKPNGYYMNITAIPVEKDFVQTMGMKLVEGEAYNDTDIAQSTRDSASLRSYAFLLNESAVKALGWTPAAAIGKTVNMNGRKGKVKGVLQDFHFRSMHEKISSIALIPEYDYFGKVLIKTRGGDARQTIEILAKIWKKNFPLRPFDYHFMDQEFADIYKAESKVSTILRLFSLVTILISCLGLFGLIAFISQQRTKEIGVRKVLGASVASIVMLLSIDFVKLVLVAIVLASPLAWYFMDQWLSDFAYRVQIGPWLFMVAGLIAVLITFFTISFQSIKAALMDPVKALKME</sequence>
<evidence type="ECO:0000256" key="6">
    <source>
        <dbReference type="SAM" id="Phobius"/>
    </source>
</evidence>
<feature type="transmembrane region" description="Helical" evidence="6">
    <location>
        <begin position="683"/>
        <end position="704"/>
    </location>
</feature>
<feature type="transmembrane region" description="Helical" evidence="6">
    <location>
        <begin position="764"/>
        <end position="784"/>
    </location>
</feature>